<evidence type="ECO:0000313" key="4">
    <source>
        <dbReference type="Proteomes" id="UP001172155"/>
    </source>
</evidence>
<feature type="compositionally biased region" description="Low complexity" evidence="1">
    <location>
        <begin position="1"/>
        <end position="20"/>
    </location>
</feature>
<feature type="compositionally biased region" description="Low complexity" evidence="1">
    <location>
        <begin position="78"/>
        <end position="94"/>
    </location>
</feature>
<dbReference type="AlphaFoldDB" id="A0AA40EVV5"/>
<keyword evidence="4" id="KW-1185">Reference proteome</keyword>
<evidence type="ECO:0000313" key="3">
    <source>
        <dbReference type="EMBL" id="KAK0746502.1"/>
    </source>
</evidence>
<dbReference type="InterPro" id="IPR013087">
    <property type="entry name" value="Znf_C2H2_type"/>
</dbReference>
<accession>A0AA40EVV5</accession>
<dbReference type="EMBL" id="JAUKUD010000004">
    <property type="protein sequence ID" value="KAK0746502.1"/>
    <property type="molecule type" value="Genomic_DNA"/>
</dbReference>
<feature type="compositionally biased region" description="Pro residues" evidence="1">
    <location>
        <begin position="21"/>
        <end position="34"/>
    </location>
</feature>
<feature type="region of interest" description="Disordered" evidence="1">
    <location>
        <begin position="331"/>
        <end position="377"/>
    </location>
</feature>
<dbReference type="PROSITE" id="PS00028">
    <property type="entry name" value="ZINC_FINGER_C2H2_1"/>
    <property type="match status" value="2"/>
</dbReference>
<feature type="domain" description="C2H2-type" evidence="2">
    <location>
        <begin position="792"/>
        <end position="815"/>
    </location>
</feature>
<feature type="compositionally biased region" description="Polar residues" evidence="1">
    <location>
        <begin position="1091"/>
        <end position="1101"/>
    </location>
</feature>
<feature type="region of interest" description="Disordered" evidence="1">
    <location>
        <begin position="1075"/>
        <end position="1132"/>
    </location>
</feature>
<gene>
    <name evidence="3" type="ORF">B0T18DRAFT_489053</name>
</gene>
<dbReference type="Pfam" id="PF12511">
    <property type="entry name" value="DUF3716"/>
    <property type="match status" value="2"/>
</dbReference>
<feature type="compositionally biased region" description="Polar residues" evidence="1">
    <location>
        <begin position="276"/>
        <end position="287"/>
    </location>
</feature>
<dbReference type="Proteomes" id="UP001172155">
    <property type="component" value="Unassembled WGS sequence"/>
</dbReference>
<organism evidence="3 4">
    <name type="scientific">Schizothecium vesticola</name>
    <dbReference type="NCBI Taxonomy" id="314040"/>
    <lineage>
        <taxon>Eukaryota</taxon>
        <taxon>Fungi</taxon>
        <taxon>Dikarya</taxon>
        <taxon>Ascomycota</taxon>
        <taxon>Pezizomycotina</taxon>
        <taxon>Sordariomycetes</taxon>
        <taxon>Sordariomycetidae</taxon>
        <taxon>Sordariales</taxon>
        <taxon>Schizotheciaceae</taxon>
        <taxon>Schizothecium</taxon>
    </lineage>
</organism>
<name>A0AA40EVV5_9PEZI</name>
<feature type="region of interest" description="Disordered" evidence="1">
    <location>
        <begin position="673"/>
        <end position="750"/>
    </location>
</feature>
<feature type="compositionally biased region" description="Low complexity" evidence="1">
    <location>
        <begin position="197"/>
        <end position="224"/>
    </location>
</feature>
<feature type="domain" description="C2H2-type" evidence="2">
    <location>
        <begin position="424"/>
        <end position="447"/>
    </location>
</feature>
<sequence length="1269" mass="136087">MEGASALPAAPALPLPAAAPHAPPPIPVPAPAPVSTPTGTPAPSAATNPNPTAVPPTRQAPGPGPQQSGPGLPANTNTTAEAPLTPGLPPGLLAHFQSRSTSGNALASRPNAASTAPHYPQPPTATVANGLGLGQEKHFAVTPPRPEPLPAQTRQPGPAVSRVQAQPPLHTQPEPEPAMITSDIVEASTPIPPAAPPSTAHHAPQPAAATAAGGDSTRSSTAATFNTPRDALRMALKRRWASGDMDHVHKKRIETIKRKKAEEEQRQQATAKDRASSYNGPAQVSNLFSNDQRSDFTATNLRRVASGVVLTSSTNSALSGVPRHTADVPMLDLADDPEDEDWQGSDSDRSFSPLSFLGDNTPGSPGSSDMYLGEGTPPSLDMANADRPYKIFIDDTGTPGRTFGALIPDGYQLSDTFPGLPYICPIRSCRKVLRDMKRLGCHFVNLHRAALLHDNEDGTLSFRGLYHPRLRGVKLPALIVSKGPADPSDPGPVPPSMVPHEALSRILPQTGMPVATSSVAENSLKTSEGPLRGNWQTLWNYIRPFMVDHTGKKPPQDGWVSHLINLPRVRDIEWNTPWIYTHPFRDSKPRDISAVIIQVTGELAPAPCAKCAKGKGPFKGCVMISSGAQYPPLRRVFACANCFYHCGQTFCSHKAWGLKRANKLLRERKARGTLETVGYPSPQSGHNDTLGDDTANLDASGDEGQEADASGVQHDDVGGDEGDVQDEKDGGQSRKGSGTPPPDFPIIQDAEPGRAYNMWPDSTTGELRSTGGALLPAGYKFDKTTAKRPWVCPVRTCRQLFIKMADLGYHFLRAHFARLLIDNGDGTLSIKGVYSSRNISNQGKLLTKSYPYVVSKVPDLQASTDTGLVRPNLPRSYRPEEDVDMSSLATPVREGDGPAELWGYLQPLLSETTSPPDGGFVKQLLTLPRVRRVELLPPKMPDGTFGSHFRTFHEKTPRDVASIVIQATGDAPPEPCQRCLAGKGLMKGCVVIATKSCSDARRRYYSCANCLYHGNQTYCSLKPWVIDRPQPDYTRPNTSEIGRLYEVRSGAQAATPSERSSVSAEVYARESASVATESPFGAGASSHDVASETNDVRNTARPQKALPPIPPPRQRTRSADAAPARQQGAQVSSSSLISAGVIQTSDILEMETWEMAPGRIRESAGQDAENIAFSKAFLSTNQVVPVCEDVSFRIDTIHSGGTLTLDPDANKSRLCSVATGKVKVKTGDEPEFTIGPHGMFRVKPDTSCVVQNWMYVDAILHVTVLTGFM</sequence>
<comment type="caution">
    <text evidence="3">The sequence shown here is derived from an EMBL/GenBank/DDBJ whole genome shotgun (WGS) entry which is preliminary data.</text>
</comment>
<feature type="compositionally biased region" description="Low complexity" evidence="1">
    <location>
        <begin position="35"/>
        <end position="57"/>
    </location>
</feature>
<proteinExistence type="predicted"/>
<feature type="compositionally biased region" description="Basic and acidic residues" evidence="1">
    <location>
        <begin position="254"/>
        <end position="275"/>
    </location>
</feature>
<reference evidence="3" key="1">
    <citation type="submission" date="2023-06" db="EMBL/GenBank/DDBJ databases">
        <title>Genome-scale phylogeny and comparative genomics of the fungal order Sordariales.</title>
        <authorList>
            <consortium name="Lawrence Berkeley National Laboratory"/>
            <person name="Hensen N."/>
            <person name="Bonometti L."/>
            <person name="Westerberg I."/>
            <person name="Brannstrom I.O."/>
            <person name="Guillou S."/>
            <person name="Cros-Aarteil S."/>
            <person name="Calhoun S."/>
            <person name="Haridas S."/>
            <person name="Kuo A."/>
            <person name="Mondo S."/>
            <person name="Pangilinan J."/>
            <person name="Riley R."/>
            <person name="LaButti K."/>
            <person name="Andreopoulos B."/>
            <person name="Lipzen A."/>
            <person name="Chen C."/>
            <person name="Yanf M."/>
            <person name="Daum C."/>
            <person name="Ng V."/>
            <person name="Clum A."/>
            <person name="Steindorff A."/>
            <person name="Ohm R."/>
            <person name="Martin F."/>
            <person name="Silar P."/>
            <person name="Natvig D."/>
            <person name="Lalanne C."/>
            <person name="Gautier V."/>
            <person name="Ament-velasquez S.L."/>
            <person name="Kruys A."/>
            <person name="Hutchinson M.I."/>
            <person name="Powell A.J."/>
            <person name="Barry K."/>
            <person name="Miller A.N."/>
            <person name="Grigoriev I.V."/>
            <person name="Debuchy R."/>
            <person name="Gladieux P."/>
            <person name="Thoren M.H."/>
            <person name="Johannesson H."/>
        </authorList>
    </citation>
    <scope>NUCLEOTIDE SEQUENCE</scope>
    <source>
        <strain evidence="3">SMH3187-1</strain>
    </source>
</reference>
<feature type="region of interest" description="Disordered" evidence="1">
    <location>
        <begin position="1"/>
        <end position="230"/>
    </location>
</feature>
<feature type="compositionally biased region" description="Acidic residues" evidence="1">
    <location>
        <begin position="333"/>
        <end position="343"/>
    </location>
</feature>
<feature type="region of interest" description="Disordered" evidence="1">
    <location>
        <begin position="254"/>
        <end position="287"/>
    </location>
</feature>
<evidence type="ECO:0000256" key="1">
    <source>
        <dbReference type="SAM" id="MobiDB-lite"/>
    </source>
</evidence>
<evidence type="ECO:0000259" key="2">
    <source>
        <dbReference type="PROSITE" id="PS00028"/>
    </source>
</evidence>
<dbReference type="InterPro" id="IPR022190">
    <property type="entry name" value="DUF3716"/>
</dbReference>
<protein>
    <recommendedName>
        <fullName evidence="2">C2H2-type domain-containing protein</fullName>
    </recommendedName>
</protein>